<comment type="caution">
    <text evidence="2">The sequence shown here is derived from an EMBL/GenBank/DDBJ whole genome shotgun (WGS) entry which is preliminary data.</text>
</comment>
<accession>A0A841Q393</accession>
<dbReference type="RefSeq" id="WP_174495401.1">
    <property type="nucleotide sequence ID" value="NZ_CADDWK010000003.1"/>
</dbReference>
<evidence type="ECO:0000259" key="1">
    <source>
        <dbReference type="Pfam" id="PF05193"/>
    </source>
</evidence>
<dbReference type="PANTHER" id="PTHR11851:SF186">
    <property type="entry name" value="INACTIVE METALLOPROTEASE YMFF-RELATED"/>
    <property type="match status" value="1"/>
</dbReference>
<dbReference type="AlphaFoldDB" id="A0A841Q393"/>
<protein>
    <submittedName>
        <fullName evidence="2">Putative Zn-dependent peptidase</fullName>
    </submittedName>
</protein>
<evidence type="ECO:0000313" key="2">
    <source>
        <dbReference type="EMBL" id="MBB6452859.1"/>
    </source>
</evidence>
<dbReference type="Gene3D" id="3.30.830.10">
    <property type="entry name" value="Metalloenzyme, LuxS/M16 peptidase-like"/>
    <property type="match status" value="2"/>
</dbReference>
<keyword evidence="3" id="KW-1185">Reference proteome</keyword>
<feature type="domain" description="Peptidase M16 C-terminal" evidence="1">
    <location>
        <begin position="186"/>
        <end position="358"/>
    </location>
</feature>
<proteinExistence type="predicted"/>
<evidence type="ECO:0000313" key="3">
    <source>
        <dbReference type="Proteomes" id="UP000581688"/>
    </source>
</evidence>
<dbReference type="SUPFAM" id="SSF63411">
    <property type="entry name" value="LuxS/MPP-like metallohydrolase"/>
    <property type="match status" value="2"/>
</dbReference>
<sequence length="426" mass="49494">MTELKEYQYAENGYQLHIIPTKKFKTNMIMVRFLSPLRRENATKRALLPFVLQKGTKEFPSERLLRIKLDELYGAQLSVDSSKKGENLLITLRISFVNEKFIQNNTSLLTEVLHLLRQILLEPNGTEHAFLPELVAKEKNTLRQKIESIKDQKMQYANMRLIDEMCKGEPYETHVHGYLEDLDSVNENNLYDEFIAMIQHDQMDVYALGDLHVEKTKEAIGKVLTFSREPKHESPLSNHRVHIDEVKEIKEAQKIQQGKLQIGFRTNTTFKDDDYFALQIYNGLFGGFPHSKLFMNVREKHQLAYYAASRFESHKGLLLVFSGIAPQSFDKAKEIILEQVEEMKKGNFTEEQLEETKRLTVHQLKETLDNPYGIVELMYHQVLAEKNMSPEEMFAALEKVTKNDLIALAEKIELDTIYFLTSEGDQ</sequence>
<name>A0A841Q393_9BACI</name>
<dbReference type="InterPro" id="IPR007863">
    <property type="entry name" value="Peptidase_M16_C"/>
</dbReference>
<reference evidence="2 3" key="1">
    <citation type="submission" date="2020-08" db="EMBL/GenBank/DDBJ databases">
        <title>Genomic Encyclopedia of Type Strains, Phase IV (KMG-IV): sequencing the most valuable type-strain genomes for metagenomic binning, comparative biology and taxonomic classification.</title>
        <authorList>
            <person name="Goeker M."/>
        </authorList>
    </citation>
    <scope>NUCLEOTIDE SEQUENCE [LARGE SCALE GENOMIC DNA]</scope>
    <source>
        <strain evidence="2 3">DSM 19612</strain>
    </source>
</reference>
<dbReference type="Proteomes" id="UP000581688">
    <property type="component" value="Unassembled WGS sequence"/>
</dbReference>
<dbReference type="InterPro" id="IPR050361">
    <property type="entry name" value="MPP/UQCRC_Complex"/>
</dbReference>
<dbReference type="GO" id="GO:0046872">
    <property type="term" value="F:metal ion binding"/>
    <property type="evidence" value="ECO:0007669"/>
    <property type="project" value="InterPro"/>
</dbReference>
<dbReference type="InterPro" id="IPR011249">
    <property type="entry name" value="Metalloenz_LuxS/M16"/>
</dbReference>
<dbReference type="EMBL" id="JACHGH010000003">
    <property type="protein sequence ID" value="MBB6452859.1"/>
    <property type="molecule type" value="Genomic_DNA"/>
</dbReference>
<gene>
    <name evidence="2" type="ORF">HNQ94_001305</name>
</gene>
<dbReference type="PANTHER" id="PTHR11851">
    <property type="entry name" value="METALLOPROTEASE"/>
    <property type="match status" value="1"/>
</dbReference>
<organism evidence="2 3">
    <name type="scientific">Salirhabdus euzebyi</name>
    <dbReference type="NCBI Taxonomy" id="394506"/>
    <lineage>
        <taxon>Bacteria</taxon>
        <taxon>Bacillati</taxon>
        <taxon>Bacillota</taxon>
        <taxon>Bacilli</taxon>
        <taxon>Bacillales</taxon>
        <taxon>Bacillaceae</taxon>
        <taxon>Salirhabdus</taxon>
    </lineage>
</organism>
<dbReference type="Pfam" id="PF05193">
    <property type="entry name" value="Peptidase_M16_C"/>
    <property type="match status" value="1"/>
</dbReference>
<dbReference type="NCBIfam" id="NF047422">
    <property type="entry name" value="YfmF_fam"/>
    <property type="match status" value="1"/>
</dbReference>